<dbReference type="InterPro" id="IPR017734">
    <property type="entry name" value="T6SS_SciN"/>
</dbReference>
<sequence>MADQSPARRLAGPAAAFCLGLAALALGGCASPQPKWTGLIGPEPGLRAEGGEYPVWNDGREKWRLPAAWKGDKNKAVVPQGDWVYEDKALAFHLEGAETLNAYRGRSHSLRVTLIQLAKPAKFNELRGTPTGLGRLLTDEELGAVLSRETVTLYPGEGQALTLDRAEQARFLGIVAGYYDLDAGKVTRLIPIPPMHDRKSLFQKAVGAVRPYVPFTGPPPRPRPAHLKGWVKLGSTAIDGVEVRAH</sequence>
<dbReference type="NCBIfam" id="TIGR03352">
    <property type="entry name" value="VI_chp_3"/>
    <property type="match status" value="1"/>
</dbReference>
<feature type="signal peptide" evidence="1">
    <location>
        <begin position="1"/>
        <end position="25"/>
    </location>
</feature>
<comment type="caution">
    <text evidence="2">The sequence shown here is derived from an EMBL/GenBank/DDBJ whole genome shotgun (WGS) entry which is preliminary data.</text>
</comment>
<evidence type="ECO:0000313" key="3">
    <source>
        <dbReference type="Proteomes" id="UP001575181"/>
    </source>
</evidence>
<gene>
    <name evidence="2" type="primary">tssJ</name>
    <name evidence="2" type="ORF">ACERLL_05405</name>
</gene>
<proteinExistence type="predicted"/>
<reference evidence="2 3" key="1">
    <citation type="submission" date="2024-08" db="EMBL/GenBank/DDBJ databases">
        <title>Whole-genome sequencing of halo(alkali)philic microorganisms from hypersaline lakes.</title>
        <authorList>
            <person name="Sorokin D.Y."/>
            <person name="Merkel A.Y."/>
            <person name="Messina E."/>
            <person name="Yakimov M."/>
        </authorList>
    </citation>
    <scope>NUCLEOTIDE SEQUENCE [LARGE SCALE GENOMIC DNA]</scope>
    <source>
        <strain evidence="2 3">Cl-TMA</strain>
    </source>
</reference>
<organism evidence="2 3">
    <name type="scientific">Thiohalorhabdus methylotrophus</name>
    <dbReference type="NCBI Taxonomy" id="3242694"/>
    <lineage>
        <taxon>Bacteria</taxon>
        <taxon>Pseudomonadati</taxon>
        <taxon>Pseudomonadota</taxon>
        <taxon>Gammaproteobacteria</taxon>
        <taxon>Thiohalorhabdales</taxon>
        <taxon>Thiohalorhabdaceae</taxon>
        <taxon>Thiohalorhabdus</taxon>
    </lineage>
</organism>
<keyword evidence="2" id="KW-0449">Lipoprotein</keyword>
<dbReference type="EMBL" id="JBGUAW010000003">
    <property type="protein sequence ID" value="MFA9460259.1"/>
    <property type="molecule type" value="Genomic_DNA"/>
</dbReference>
<evidence type="ECO:0000313" key="2">
    <source>
        <dbReference type="EMBL" id="MFA9460259.1"/>
    </source>
</evidence>
<dbReference type="Pfam" id="PF12790">
    <property type="entry name" value="T6SS-SciN"/>
    <property type="match status" value="1"/>
</dbReference>
<protein>
    <submittedName>
        <fullName evidence="2">Type VI secretion system lipoprotein TssJ</fullName>
    </submittedName>
</protein>
<keyword evidence="3" id="KW-1185">Reference proteome</keyword>
<dbReference type="InterPro" id="IPR038706">
    <property type="entry name" value="Type_VI_SciN-like_sf"/>
</dbReference>
<name>A0ABV4TSF5_9GAMM</name>
<feature type="chain" id="PRO_5047301870" evidence="1">
    <location>
        <begin position="26"/>
        <end position="246"/>
    </location>
</feature>
<dbReference type="Proteomes" id="UP001575181">
    <property type="component" value="Unassembled WGS sequence"/>
</dbReference>
<dbReference type="RefSeq" id="WP_373655043.1">
    <property type="nucleotide sequence ID" value="NZ_JBGUAW010000003.1"/>
</dbReference>
<dbReference type="Gene3D" id="2.60.40.4150">
    <property type="entry name" value="Type VI secretion system, lipoprotein SciN"/>
    <property type="match status" value="1"/>
</dbReference>
<keyword evidence="1" id="KW-0732">Signal</keyword>
<accession>A0ABV4TSF5</accession>
<evidence type="ECO:0000256" key="1">
    <source>
        <dbReference type="SAM" id="SignalP"/>
    </source>
</evidence>